<dbReference type="Proteomes" id="UP000036681">
    <property type="component" value="Unplaced"/>
</dbReference>
<sequence>MVNMQQLEPFKEVLRRQVPRELGKPIPMKIYEIQHPKNSGDPWMGAYSKHGFWYKFYQGNSDDFDKIVAHSYETDGYCMNYESFTVWKSAFGDLFDFIVAKNLKEDVLGSIAFACYDDIAIIGVYYIIEDYRHSGIGSKLFTEALKRLSGRKNIIFHSCKRLIYFQVFTWRNEYLK</sequence>
<dbReference type="SUPFAM" id="SSF55729">
    <property type="entry name" value="Acyl-CoA N-acyltransferases (Nat)"/>
    <property type="match status" value="1"/>
</dbReference>
<accession>A0A0M3IQQ9</accession>
<organism evidence="2 3">
    <name type="scientific">Ascaris lumbricoides</name>
    <name type="common">Giant roundworm</name>
    <dbReference type="NCBI Taxonomy" id="6252"/>
    <lineage>
        <taxon>Eukaryota</taxon>
        <taxon>Metazoa</taxon>
        <taxon>Ecdysozoa</taxon>
        <taxon>Nematoda</taxon>
        <taxon>Chromadorea</taxon>
        <taxon>Rhabditida</taxon>
        <taxon>Spirurina</taxon>
        <taxon>Ascaridomorpha</taxon>
        <taxon>Ascaridoidea</taxon>
        <taxon>Ascarididae</taxon>
        <taxon>Ascaris</taxon>
    </lineage>
</organism>
<name>A0A0M3IQQ9_ASCLU</name>
<protein>
    <submittedName>
        <fullName evidence="3">N-acetyltransferase domain-containing protein</fullName>
    </submittedName>
</protein>
<dbReference type="AlphaFoldDB" id="A0A0M3IQQ9"/>
<dbReference type="Gene3D" id="3.40.630.30">
    <property type="match status" value="1"/>
</dbReference>
<dbReference type="GO" id="GO:0016747">
    <property type="term" value="F:acyltransferase activity, transferring groups other than amino-acyl groups"/>
    <property type="evidence" value="ECO:0007669"/>
    <property type="project" value="InterPro"/>
</dbReference>
<reference evidence="3" key="1">
    <citation type="submission" date="2017-02" db="UniProtKB">
        <authorList>
            <consortium name="WormBaseParasite"/>
        </authorList>
    </citation>
    <scope>IDENTIFICATION</scope>
</reference>
<dbReference type="WBParaSite" id="ALUE_0002108701-mRNA-1">
    <property type="protein sequence ID" value="ALUE_0002108701-mRNA-1"/>
    <property type="gene ID" value="ALUE_0002108701"/>
</dbReference>
<dbReference type="InterPro" id="IPR000182">
    <property type="entry name" value="GNAT_dom"/>
</dbReference>
<feature type="domain" description="N-acetyltransferase" evidence="1">
    <location>
        <begin position="93"/>
        <end position="151"/>
    </location>
</feature>
<dbReference type="CDD" id="cd04301">
    <property type="entry name" value="NAT_SF"/>
    <property type="match status" value="1"/>
</dbReference>
<evidence type="ECO:0000313" key="2">
    <source>
        <dbReference type="Proteomes" id="UP000036681"/>
    </source>
</evidence>
<dbReference type="InterPro" id="IPR016181">
    <property type="entry name" value="Acyl_CoA_acyltransferase"/>
</dbReference>
<dbReference type="Pfam" id="PF00583">
    <property type="entry name" value="Acetyltransf_1"/>
    <property type="match status" value="1"/>
</dbReference>
<proteinExistence type="predicted"/>
<evidence type="ECO:0000313" key="3">
    <source>
        <dbReference type="WBParaSite" id="ALUE_0002108701-mRNA-1"/>
    </source>
</evidence>
<evidence type="ECO:0000259" key="1">
    <source>
        <dbReference type="Pfam" id="PF00583"/>
    </source>
</evidence>
<keyword evidence="2" id="KW-1185">Reference proteome</keyword>